<dbReference type="EMBL" id="BMAT01012075">
    <property type="protein sequence ID" value="GFR85329.1"/>
    <property type="molecule type" value="Genomic_DNA"/>
</dbReference>
<dbReference type="AlphaFoldDB" id="A0AAV4GJ57"/>
<evidence type="ECO:0000313" key="2">
    <source>
        <dbReference type="Proteomes" id="UP000762676"/>
    </source>
</evidence>
<protein>
    <submittedName>
        <fullName evidence="1">Uncharacterized protein</fullName>
    </submittedName>
</protein>
<evidence type="ECO:0000313" key="1">
    <source>
        <dbReference type="EMBL" id="GFR85329.1"/>
    </source>
</evidence>
<organism evidence="1 2">
    <name type="scientific">Elysia marginata</name>
    <dbReference type="NCBI Taxonomy" id="1093978"/>
    <lineage>
        <taxon>Eukaryota</taxon>
        <taxon>Metazoa</taxon>
        <taxon>Spiralia</taxon>
        <taxon>Lophotrochozoa</taxon>
        <taxon>Mollusca</taxon>
        <taxon>Gastropoda</taxon>
        <taxon>Heterobranchia</taxon>
        <taxon>Euthyneura</taxon>
        <taxon>Panpulmonata</taxon>
        <taxon>Sacoglossa</taxon>
        <taxon>Placobranchoidea</taxon>
        <taxon>Plakobranchidae</taxon>
        <taxon>Elysia</taxon>
    </lineage>
</organism>
<gene>
    <name evidence="1" type="ORF">ElyMa_006025800</name>
</gene>
<sequence length="139" mass="14611">MTLERNVAPSSPAHTVMSAAAFSAGLSSPCDAGGTVNGDLVDRGGGVDGKTPHYPAPCVVDANGGTSLLRKDEPMYSRNSPNMLNILSATSDLEFSNRVDRLCGLAVRHSLRDQEVRGLIPGRVKPRTIKLVLTADPPS</sequence>
<name>A0AAV4GJ57_9GAST</name>
<accession>A0AAV4GJ57</accession>
<reference evidence="1 2" key="1">
    <citation type="journal article" date="2021" name="Elife">
        <title>Chloroplast acquisition without the gene transfer in kleptoplastic sea slugs, Plakobranchus ocellatus.</title>
        <authorList>
            <person name="Maeda T."/>
            <person name="Takahashi S."/>
            <person name="Yoshida T."/>
            <person name="Shimamura S."/>
            <person name="Takaki Y."/>
            <person name="Nagai Y."/>
            <person name="Toyoda A."/>
            <person name="Suzuki Y."/>
            <person name="Arimoto A."/>
            <person name="Ishii H."/>
            <person name="Satoh N."/>
            <person name="Nishiyama T."/>
            <person name="Hasebe M."/>
            <person name="Maruyama T."/>
            <person name="Minagawa J."/>
            <person name="Obokata J."/>
            <person name="Shigenobu S."/>
        </authorList>
    </citation>
    <scope>NUCLEOTIDE SEQUENCE [LARGE SCALE GENOMIC DNA]</scope>
</reference>
<comment type="caution">
    <text evidence="1">The sequence shown here is derived from an EMBL/GenBank/DDBJ whole genome shotgun (WGS) entry which is preliminary data.</text>
</comment>
<dbReference type="Proteomes" id="UP000762676">
    <property type="component" value="Unassembled WGS sequence"/>
</dbReference>
<proteinExistence type="predicted"/>
<keyword evidence="2" id="KW-1185">Reference proteome</keyword>